<dbReference type="InterPro" id="IPR029033">
    <property type="entry name" value="His_PPase_superfam"/>
</dbReference>
<dbReference type="InterPro" id="IPR013078">
    <property type="entry name" value="His_Pase_superF_clade-1"/>
</dbReference>
<evidence type="ECO:0000313" key="2">
    <source>
        <dbReference type="EMBL" id="KMT65342.1"/>
    </source>
</evidence>
<dbReference type="GO" id="GO:0005737">
    <property type="term" value="C:cytoplasm"/>
    <property type="evidence" value="ECO:0007669"/>
    <property type="project" value="TreeGrafter"/>
</dbReference>
<feature type="site" description="Transition state stabilizer" evidence="1">
    <location>
        <position position="155"/>
    </location>
</feature>
<dbReference type="PANTHER" id="PTHR48100:SF1">
    <property type="entry name" value="HISTIDINE PHOSPHATASE FAMILY PROTEIN-RELATED"/>
    <property type="match status" value="1"/>
</dbReference>
<dbReference type="PANTHER" id="PTHR48100">
    <property type="entry name" value="BROAD-SPECIFICITY PHOSPHATASE YOR283W-RELATED"/>
    <property type="match status" value="1"/>
</dbReference>
<dbReference type="AlphaFoldDB" id="A0A0J8GRK5"/>
<name>A0A0J8GRK5_9ALTE</name>
<organism evidence="2 3">
    <name type="scientific">Catenovulum maritimum</name>
    <dbReference type="NCBI Taxonomy" id="1513271"/>
    <lineage>
        <taxon>Bacteria</taxon>
        <taxon>Pseudomonadati</taxon>
        <taxon>Pseudomonadota</taxon>
        <taxon>Gammaproteobacteria</taxon>
        <taxon>Alteromonadales</taxon>
        <taxon>Alteromonadaceae</taxon>
        <taxon>Catenovulum</taxon>
    </lineage>
</organism>
<dbReference type="SUPFAM" id="SSF53254">
    <property type="entry name" value="Phosphoglycerate mutase-like"/>
    <property type="match status" value="1"/>
</dbReference>
<gene>
    <name evidence="2" type="ORF">XM47_09955</name>
</gene>
<evidence type="ECO:0000256" key="1">
    <source>
        <dbReference type="PIRSR" id="PIRSR613078-3"/>
    </source>
</evidence>
<dbReference type="PATRIC" id="fig|1513271.3.peg.2023"/>
<dbReference type="SMART" id="SM00855">
    <property type="entry name" value="PGAM"/>
    <property type="match status" value="1"/>
</dbReference>
<dbReference type="Proteomes" id="UP000037600">
    <property type="component" value="Unassembled WGS sequence"/>
</dbReference>
<proteinExistence type="predicted"/>
<keyword evidence="3" id="KW-1185">Reference proteome</keyword>
<dbReference type="Pfam" id="PF00300">
    <property type="entry name" value="His_Phos_1"/>
    <property type="match status" value="1"/>
</dbReference>
<evidence type="ECO:0000313" key="3">
    <source>
        <dbReference type="Proteomes" id="UP000037600"/>
    </source>
</evidence>
<dbReference type="RefSeq" id="WP_048692141.1">
    <property type="nucleotide sequence ID" value="NZ_KQ130489.1"/>
</dbReference>
<reference evidence="2 3" key="1">
    <citation type="submission" date="2015-04" db="EMBL/GenBank/DDBJ databases">
        <title>Draft Genome Sequence of the Novel Agar-Digesting Marine Bacterium Q1.</title>
        <authorList>
            <person name="Li Y."/>
            <person name="Li D."/>
            <person name="Chen G."/>
            <person name="Du Z."/>
        </authorList>
    </citation>
    <scope>NUCLEOTIDE SEQUENCE [LARGE SCALE GENOMIC DNA]</scope>
    <source>
        <strain evidence="2 3">Q1</strain>
    </source>
</reference>
<dbReference type="STRING" id="1513271.XM47_09955"/>
<accession>A0A0J8GRK5</accession>
<comment type="caution">
    <text evidence="2">The sequence shown here is derived from an EMBL/GenBank/DDBJ whole genome shotgun (WGS) entry which is preliminary data.</text>
</comment>
<dbReference type="InterPro" id="IPR050275">
    <property type="entry name" value="PGM_Phosphatase"/>
</dbReference>
<dbReference type="GO" id="GO:0016791">
    <property type="term" value="F:phosphatase activity"/>
    <property type="evidence" value="ECO:0007669"/>
    <property type="project" value="TreeGrafter"/>
</dbReference>
<dbReference type="CDD" id="cd07067">
    <property type="entry name" value="HP_PGM_like"/>
    <property type="match status" value="1"/>
</dbReference>
<dbReference type="OrthoDB" id="9783269at2"/>
<dbReference type="EMBL" id="LAZL01000012">
    <property type="protein sequence ID" value="KMT65342.1"/>
    <property type="molecule type" value="Genomic_DNA"/>
</dbReference>
<dbReference type="Gene3D" id="3.40.50.1240">
    <property type="entry name" value="Phosphoglycerate mutase-like"/>
    <property type="match status" value="1"/>
</dbReference>
<sequence>MSNSSNRTSRFTLMRHGSVAGRPALYGHTNVVLSDKGLSDMHKAAELVDLDDNIDKIISSPMLRCATFAERYSEMYNIKNQLDPRITEMDFGRWDGLPYDRLKHHWSKLEAFWANPYKVTPPEGERLKQFGKRVISFWRETMEANQGEHYLIVTHGGVIRIILANILDIDWRNANWFSNLKIDYASLSKIEIGVHEQAKPVIKTIGSHASGFIKESD</sequence>
<protein>
    <submittedName>
        <fullName evidence="2">Fructose-2,6-bisphosphatase</fullName>
    </submittedName>
</protein>